<dbReference type="Pfam" id="PF19295">
    <property type="entry name" value="SufBD_N"/>
    <property type="match status" value="1"/>
</dbReference>
<evidence type="ECO:0000259" key="2">
    <source>
        <dbReference type="Pfam" id="PF01458"/>
    </source>
</evidence>
<dbReference type="GO" id="GO:0016226">
    <property type="term" value="P:iron-sulfur cluster assembly"/>
    <property type="evidence" value="ECO:0007669"/>
    <property type="project" value="InterPro"/>
</dbReference>
<feature type="domain" description="SUF system FeS cluster assembly SufBD core" evidence="2">
    <location>
        <begin position="189"/>
        <end position="418"/>
    </location>
</feature>
<organism evidence="4 5">
    <name type="scientific">Rudanella paleaurantiibacter</name>
    <dbReference type="NCBI Taxonomy" id="2614655"/>
    <lineage>
        <taxon>Bacteria</taxon>
        <taxon>Pseudomonadati</taxon>
        <taxon>Bacteroidota</taxon>
        <taxon>Cytophagia</taxon>
        <taxon>Cytophagales</taxon>
        <taxon>Cytophagaceae</taxon>
        <taxon>Rudanella</taxon>
    </lineage>
</organism>
<evidence type="ECO:0000256" key="1">
    <source>
        <dbReference type="ARBA" id="ARBA00043967"/>
    </source>
</evidence>
<dbReference type="RefSeq" id="WP_152124825.1">
    <property type="nucleotide sequence ID" value="NZ_WELI01000005.1"/>
</dbReference>
<dbReference type="InterPro" id="IPR055346">
    <property type="entry name" value="Fe-S_cluster_assembly_SufBD"/>
</dbReference>
<dbReference type="PANTHER" id="PTHR43575">
    <property type="entry name" value="PROTEIN ABCI7, CHLOROPLASTIC"/>
    <property type="match status" value="1"/>
</dbReference>
<dbReference type="InterPro" id="IPR011542">
    <property type="entry name" value="SUF_FeS_clus_asmbl_SufD"/>
</dbReference>
<evidence type="ECO:0000313" key="4">
    <source>
        <dbReference type="EMBL" id="KAB7730227.1"/>
    </source>
</evidence>
<dbReference type="NCBIfam" id="TIGR01981">
    <property type="entry name" value="sufD"/>
    <property type="match status" value="1"/>
</dbReference>
<keyword evidence="5" id="KW-1185">Reference proteome</keyword>
<dbReference type="PANTHER" id="PTHR43575:SF1">
    <property type="entry name" value="PROTEIN ABCI7, CHLOROPLASTIC"/>
    <property type="match status" value="1"/>
</dbReference>
<proteinExistence type="inferred from homology"/>
<comment type="similarity">
    <text evidence="1">Belongs to the iron-sulfur cluster assembly SufBD family.</text>
</comment>
<evidence type="ECO:0000313" key="5">
    <source>
        <dbReference type="Proteomes" id="UP000488299"/>
    </source>
</evidence>
<dbReference type="EMBL" id="WELI01000005">
    <property type="protein sequence ID" value="KAB7730227.1"/>
    <property type="molecule type" value="Genomic_DNA"/>
</dbReference>
<sequence>MSKTNQPDNTPVPTFRDQLLAGFRASEERMNGESKSALHQVRRAALQTFETLGFPTIKHEEWKYSNVAGLINKAYELEQPSALTAEELDVLQIPNLSGNILYFVNGQYRADLSRIVSPASEVQILSFREAMSEQSEAVGAYFSRLADFQDNAFTALNTAFAFDGVFIRVPDNKTVAEPIVMRFINDAREANVAAQPRNLIIAGRNAEVKVIESYRTLGEQSSFTNTVTEVSVARDARVEYYKVQNDTEQAYHIGTTQVRQADSSLFYSATVTLNGGFVRNNLNIVLDGEHCEAHMYGLYIPNGRQHIDNHTLVDHAKPNSYSNELYKGILEERSTGVFNGKIFVRPDAQKTNAYQSCKNVVLSPDATMNTKPQLEIYADDVKCSHGTTTGKLNEEALFYMQSRGIPKQQAQTLLMYAFAEDVLNKIKIDPIREYLEKVVAQKLAI</sequence>
<dbReference type="SUPFAM" id="SSF101960">
    <property type="entry name" value="Stabilizer of iron transporter SufD"/>
    <property type="match status" value="1"/>
</dbReference>
<gene>
    <name evidence="4" type="primary">sufD</name>
    <name evidence="4" type="ORF">F5984_13725</name>
</gene>
<dbReference type="Pfam" id="PF01458">
    <property type="entry name" value="SUFBD_core"/>
    <property type="match status" value="1"/>
</dbReference>
<dbReference type="InterPro" id="IPR045595">
    <property type="entry name" value="SufBD_N"/>
</dbReference>
<dbReference type="InterPro" id="IPR037284">
    <property type="entry name" value="SUF_FeS_clus_asmbl_SufBD_sf"/>
</dbReference>
<protein>
    <submittedName>
        <fullName evidence="4">Fe-S cluster assembly protein SufD</fullName>
    </submittedName>
</protein>
<comment type="caution">
    <text evidence="4">The sequence shown here is derived from an EMBL/GenBank/DDBJ whole genome shotgun (WGS) entry which is preliminary data.</text>
</comment>
<dbReference type="AlphaFoldDB" id="A0A7J5TZ46"/>
<name>A0A7J5TZ46_9BACT</name>
<reference evidence="4 5" key="1">
    <citation type="submission" date="2019-10" db="EMBL/GenBank/DDBJ databases">
        <title>Rudanella paleaurantiibacter sp. nov., isolated from sludge.</title>
        <authorList>
            <person name="Xu S.Q."/>
        </authorList>
    </citation>
    <scope>NUCLEOTIDE SEQUENCE [LARGE SCALE GENOMIC DNA]</scope>
    <source>
        <strain evidence="4 5">HX-22-17</strain>
    </source>
</reference>
<feature type="domain" description="SUF system FeS cluster assembly SufBD N-terminal" evidence="3">
    <location>
        <begin position="17"/>
        <end position="179"/>
    </location>
</feature>
<accession>A0A7J5TZ46</accession>
<dbReference type="InterPro" id="IPR000825">
    <property type="entry name" value="SUF_FeS_clus_asmbl_SufBD_core"/>
</dbReference>
<dbReference type="Proteomes" id="UP000488299">
    <property type="component" value="Unassembled WGS sequence"/>
</dbReference>
<evidence type="ECO:0000259" key="3">
    <source>
        <dbReference type="Pfam" id="PF19295"/>
    </source>
</evidence>